<feature type="compositionally biased region" description="Basic and acidic residues" evidence="5">
    <location>
        <begin position="909"/>
        <end position="919"/>
    </location>
</feature>
<sequence length="1375" mass="152960">DGMAEPELTPAKAILLAAQLACKADLSTFRTLTSRHPKGLGIDIILRILLTHLPESLSSSVYVPFLQDLHSGNIEEDVKHPIDLLELGELSNAEAVRRVKRLHLLPLAWPNAPEDIPTDPFVLFLVHRALRIDENTGLITQVPELLAPFLHLSHFLRTWLISTILPLLRFSYEYYPHTGTILSISAFEDIDYRNGVSLLLSNTGKVSKSDGTGNTTVGRDLRGLIGPWMYGDTRAKRRKLGSTPMLDTQLVAQLTEPSLETQKLAGWEEVFRWIAGQATTSWQTSVEAIEQWDGPGDVDFGSYRDGTDWLDEEDQQHLEQRYARTALASAYLIREASVEALTGVQRILSRIANLLDFDSIPSLSASATLLPPASDLEGTGLLSTESASFLRNHLLEDENILTSSQPESIQLLHTLLLSAFLLTRQGVRCNVRRAGELALLQHEAEQNAEFVDLLAAIRNGPKGDDKYWVKTRNEILWLHGWGLEERFESAEDVYGKGVFGSLKKEFVEAEILKLFLANTRNTLAQSIYETSIEPPLPSDLLCTTVISAAMNAYDNATNANNTRGGVKKCLDILNAFRDTLEGSLTAEQLRHLVQVTHEIGQYRLVLKKGEPFTPVILRVHSDPISIIGRVLDQNPKAYTKINEFIRMGEEMVMAGLTVQDAKGHSTITPEEYPQQISIAEKRVVSMCIDAALAEDDFETAYSYVVTRLKSIAGEAQSRTPQSTHKGSGLSAHSPAKTLDDWSWRAALQAGKYKRVRGSVKPTHFGNATANLEIRHLEQRMDCLAHALRLAPKSTLQEILNVYRRCEEELESQIKSESDQEAAWDIKGDDQGMPGAFSSAQKDAIANSGSRAVEEAPLSLFDLSRASMARAQSGFSALSMLRRDDDGRKSKPGHSPSTSGSEPNTPSAGDRPRPIRKRDQLRNVAVGSLASGIGWLINAPPINTMDNDDDDSHYCISGESISNHNMAFSNLKRQLNMMGQLQNSDQDMVPVPSWRPTKKALLPKIGTTQKQTASPQSYFFISRVIKQYRGKLHELIQKAAFAENSSEVTDSNPVVLLAFDEQHAQDMATAIAPLTKSDIQIQVLSETGFRNYEVVQEVEKAVNQANHDGNEPTNIILHLKVPSAKKALSTGVTNNLHNKNPRHNRSRPLKVFRVFPNLPPEVRRLIWAFAAYHPRIVDITVSRSYSICKSSTPVPAILHTCTEARMVAKEIYSPMFQNSWMDSGVYVNLNVDTVKMGEIGVERICYSRDANLIRARNGIRFVHITFNRFCLRNMAKAAGMVISACPRGIFESVEMLTLHFHESDTSTLPTNLYGELEISHQDKHWKTLEMLQRLKVEMEMSYQRAKQAAAKGSPILAGVKIRSAASPYHTVQYSIA</sequence>
<keyword evidence="3" id="KW-0256">Endoplasmic reticulum</keyword>
<comment type="subcellular location">
    <subcellularLocation>
        <location evidence="1">Endoplasmic reticulum</location>
    </subcellularLocation>
</comment>
<reference evidence="8 9" key="1">
    <citation type="submission" date="2018-05" db="EMBL/GenBank/DDBJ databases">
        <title>Draft genome sequence of Scytalidium lignicola DSM 105466, a ubiquitous saprotrophic fungus.</title>
        <authorList>
            <person name="Buettner E."/>
            <person name="Gebauer A.M."/>
            <person name="Hofrichter M."/>
            <person name="Liers C."/>
            <person name="Kellner H."/>
        </authorList>
    </citation>
    <scope>NUCLEOTIDE SEQUENCE [LARGE SCALE GENOMIC DNA]</scope>
    <source>
        <strain evidence="8 9">DSM 105466</strain>
    </source>
</reference>
<dbReference type="Pfam" id="PF20150">
    <property type="entry name" value="2EXR"/>
    <property type="match status" value="1"/>
</dbReference>
<dbReference type="InterPro" id="IPR045518">
    <property type="entry name" value="2EXR"/>
</dbReference>
<dbReference type="Proteomes" id="UP000258309">
    <property type="component" value="Unassembled WGS sequence"/>
</dbReference>
<accession>A0A3E2GXL8</accession>
<dbReference type="PANTHER" id="PTHR40787">
    <property type="entry name" value="SECRETED PROTEIN"/>
    <property type="match status" value="1"/>
</dbReference>
<feature type="domain" description="2EXR" evidence="7">
    <location>
        <begin position="1151"/>
        <end position="1233"/>
    </location>
</feature>
<evidence type="ECO:0000256" key="1">
    <source>
        <dbReference type="ARBA" id="ARBA00004240"/>
    </source>
</evidence>
<evidence type="ECO:0000313" key="8">
    <source>
        <dbReference type="EMBL" id="RFU25859.1"/>
    </source>
</evidence>
<feature type="domain" description="Sec39" evidence="6">
    <location>
        <begin position="14"/>
        <end position="823"/>
    </location>
</feature>
<feature type="compositionally biased region" description="Polar residues" evidence="5">
    <location>
        <begin position="716"/>
        <end position="725"/>
    </location>
</feature>
<dbReference type="EMBL" id="NCSJ02000299">
    <property type="protein sequence ID" value="RFU25859.1"/>
    <property type="molecule type" value="Genomic_DNA"/>
</dbReference>
<proteinExistence type="predicted"/>
<feature type="non-terminal residue" evidence="8">
    <location>
        <position position="1375"/>
    </location>
</feature>
<dbReference type="GO" id="GO:0015031">
    <property type="term" value="P:protein transport"/>
    <property type="evidence" value="ECO:0007669"/>
    <property type="project" value="UniProtKB-KW"/>
</dbReference>
<dbReference type="Pfam" id="PF08314">
    <property type="entry name" value="Sec39"/>
    <property type="match status" value="1"/>
</dbReference>
<organism evidence="8 9">
    <name type="scientific">Scytalidium lignicola</name>
    <name type="common">Hyphomycete</name>
    <dbReference type="NCBI Taxonomy" id="5539"/>
    <lineage>
        <taxon>Eukaryota</taxon>
        <taxon>Fungi</taxon>
        <taxon>Dikarya</taxon>
        <taxon>Ascomycota</taxon>
        <taxon>Pezizomycotina</taxon>
        <taxon>Leotiomycetes</taxon>
        <taxon>Leotiomycetes incertae sedis</taxon>
        <taxon>Scytalidium</taxon>
    </lineage>
</organism>
<dbReference type="GO" id="GO:0006890">
    <property type="term" value="P:retrograde vesicle-mediated transport, Golgi to endoplasmic reticulum"/>
    <property type="evidence" value="ECO:0007669"/>
    <property type="project" value="InterPro"/>
</dbReference>
<feature type="region of interest" description="Disordered" evidence="5">
    <location>
        <begin position="876"/>
        <end position="919"/>
    </location>
</feature>
<evidence type="ECO:0000313" key="9">
    <source>
        <dbReference type="Proteomes" id="UP000258309"/>
    </source>
</evidence>
<keyword evidence="9" id="KW-1185">Reference proteome</keyword>
<dbReference type="GO" id="GO:0005783">
    <property type="term" value="C:endoplasmic reticulum"/>
    <property type="evidence" value="ECO:0007669"/>
    <property type="project" value="UniProtKB-SubCell"/>
</dbReference>
<evidence type="ECO:0000256" key="4">
    <source>
        <dbReference type="ARBA" id="ARBA00022927"/>
    </source>
</evidence>
<evidence type="ECO:0000256" key="5">
    <source>
        <dbReference type="SAM" id="MobiDB-lite"/>
    </source>
</evidence>
<evidence type="ECO:0000256" key="2">
    <source>
        <dbReference type="ARBA" id="ARBA00022448"/>
    </source>
</evidence>
<dbReference type="OrthoDB" id="3434013at2759"/>
<dbReference type="InterPro" id="IPR013244">
    <property type="entry name" value="Sec39_domain"/>
</dbReference>
<evidence type="ECO:0000259" key="7">
    <source>
        <dbReference type="Pfam" id="PF20150"/>
    </source>
</evidence>
<comment type="caution">
    <text evidence="8">The sequence shown here is derived from an EMBL/GenBank/DDBJ whole genome shotgun (WGS) entry which is preliminary data.</text>
</comment>
<feature type="non-terminal residue" evidence="8">
    <location>
        <position position="1"/>
    </location>
</feature>
<gene>
    <name evidence="8" type="ORF">B7463_g10468</name>
</gene>
<evidence type="ECO:0000259" key="6">
    <source>
        <dbReference type="Pfam" id="PF08314"/>
    </source>
</evidence>
<evidence type="ECO:0000256" key="3">
    <source>
        <dbReference type="ARBA" id="ARBA00022824"/>
    </source>
</evidence>
<feature type="region of interest" description="Disordered" evidence="5">
    <location>
        <begin position="714"/>
        <end position="733"/>
    </location>
</feature>
<name>A0A3E2GXL8_SCYLI</name>
<dbReference type="PANTHER" id="PTHR40787:SF3">
    <property type="entry name" value="PROTEIN TRANSPORT PROTEIN SEC39"/>
    <property type="match status" value="1"/>
</dbReference>
<feature type="compositionally biased region" description="Polar residues" evidence="5">
    <location>
        <begin position="894"/>
        <end position="906"/>
    </location>
</feature>
<dbReference type="OMA" id="IGVERIC"/>
<protein>
    <submittedName>
        <fullName evidence="8">Uncharacterized protein</fullName>
    </submittedName>
</protein>
<keyword evidence="2" id="KW-0813">Transport</keyword>
<keyword evidence="4" id="KW-0653">Protein transport</keyword>